<organism evidence="2 3">
    <name type="scientific">Cloacibacterium normanense</name>
    <dbReference type="NCBI Taxonomy" id="237258"/>
    <lineage>
        <taxon>Bacteria</taxon>
        <taxon>Pseudomonadati</taxon>
        <taxon>Bacteroidota</taxon>
        <taxon>Flavobacteriia</taxon>
        <taxon>Flavobacteriales</taxon>
        <taxon>Weeksellaceae</taxon>
    </lineage>
</organism>
<evidence type="ECO:0000256" key="1">
    <source>
        <dbReference type="SAM" id="Phobius"/>
    </source>
</evidence>
<proteinExistence type="predicted"/>
<keyword evidence="3" id="KW-1185">Reference proteome</keyword>
<dbReference type="RefSeq" id="WP_069796970.1">
    <property type="nucleotide sequence ID" value="NZ_CP034157.1"/>
</dbReference>
<name>A0A1E5UGV6_9FLAO</name>
<comment type="caution">
    <text evidence="2">The sequence shown here is derived from an EMBL/GenBank/DDBJ whole genome shotgun (WGS) entry which is preliminary data.</text>
</comment>
<keyword evidence="1" id="KW-0812">Transmembrane</keyword>
<reference evidence="2 3" key="1">
    <citation type="submission" date="2016-09" db="EMBL/GenBank/DDBJ databases">
        <authorList>
            <person name="Capua I."/>
            <person name="De Benedictis P."/>
            <person name="Joannis T."/>
            <person name="Lombin L.H."/>
            <person name="Cattoli G."/>
        </authorList>
    </citation>
    <scope>NUCLEOTIDE SEQUENCE [LARGE SCALE GENOMIC DNA]</scope>
    <source>
        <strain evidence="2 3">NRS-1</strain>
    </source>
</reference>
<dbReference type="EMBL" id="MKGI01000011">
    <property type="protein sequence ID" value="OEL12123.1"/>
    <property type="molecule type" value="Genomic_DNA"/>
</dbReference>
<accession>A0A1E5UGV6</accession>
<gene>
    <name evidence="2" type="ORF">BHF72_1311</name>
</gene>
<protein>
    <submittedName>
        <fullName evidence="2">Putative membrane protein</fullName>
    </submittedName>
</protein>
<dbReference type="KEGG" id="cnr:EB819_07140"/>
<evidence type="ECO:0000313" key="2">
    <source>
        <dbReference type="EMBL" id="OEL12123.1"/>
    </source>
</evidence>
<sequence length="78" mass="8963">MQKKKYTDLSVPELKKLQKVFLGIFLGLVILWIIVLSMMYYNGKSFATFIAVAVATLIPNFINILNISNQIKQKEKEL</sequence>
<evidence type="ECO:0000313" key="3">
    <source>
        <dbReference type="Proteomes" id="UP000095601"/>
    </source>
</evidence>
<feature type="transmembrane region" description="Helical" evidence="1">
    <location>
        <begin position="46"/>
        <end position="67"/>
    </location>
</feature>
<keyword evidence="1" id="KW-1133">Transmembrane helix</keyword>
<feature type="transmembrane region" description="Helical" evidence="1">
    <location>
        <begin position="20"/>
        <end position="40"/>
    </location>
</feature>
<dbReference type="STRING" id="237258.SAMN04489756_109100"/>
<keyword evidence="1" id="KW-0472">Membrane</keyword>
<dbReference type="Proteomes" id="UP000095601">
    <property type="component" value="Unassembled WGS sequence"/>
</dbReference>
<dbReference type="AlphaFoldDB" id="A0A1E5UGV6"/>